<evidence type="ECO:0000313" key="2">
    <source>
        <dbReference type="EMBL" id="QHU33071.1"/>
    </source>
</evidence>
<dbReference type="GO" id="GO:0005524">
    <property type="term" value="F:ATP binding"/>
    <property type="evidence" value="ECO:0007669"/>
    <property type="project" value="InterPro"/>
</dbReference>
<reference evidence="2" key="1">
    <citation type="journal article" date="2020" name="Nature">
        <title>Giant virus diversity and host interactions through global metagenomics.</title>
        <authorList>
            <person name="Schulz F."/>
            <person name="Roux S."/>
            <person name="Paez-Espino D."/>
            <person name="Jungbluth S."/>
            <person name="Walsh D.A."/>
            <person name="Denef V.J."/>
            <person name="McMahon K.D."/>
            <person name="Konstantinidis K.T."/>
            <person name="Eloe-Fadrosh E.A."/>
            <person name="Kyrpides N.C."/>
            <person name="Woyke T."/>
        </authorList>
    </citation>
    <scope>NUCLEOTIDE SEQUENCE</scope>
    <source>
        <strain evidence="2">GVMAG-S-1014582-52</strain>
    </source>
</reference>
<protein>
    <recommendedName>
        <fullName evidence="1">Protein kinase domain-containing protein</fullName>
    </recommendedName>
</protein>
<sequence>MDFTILYEKYRNLIIECNSSKSYTINNIIIGHGGSDNVIVELRIRKNYFIIKIFPRYILSNTKITPDFNEIEIKMYQFFTQKFILKNRTPHIVGIYNKQTCQKIDKMIKFIASKRIKCPTFEEKLLKHNKQMSFVDEHICDILLRTELKMIEPDFDMILLEYCEESLEDFFHDTISYLSETQVIKEKEQIMDFILDHIKRIIFQIIFTIAIIKDDYPGFLHGDLFARNIMLKYIYETDSKYYVAYHYKQKIWFIPVEGAYSKIIDFGHSIIIDELVSNVYKDLKHENAYFHYNPFNHKIDIYDFLYSIYSFLISSIKEYKISDRYSTPIYKLLSKFMDIRLINRIMKHNKDILDSNWYIDGIRVLEKTVQTPEEYLMGNTFKEYQNLPNNGEIVKHFNEPK</sequence>
<evidence type="ECO:0000259" key="1">
    <source>
        <dbReference type="PROSITE" id="PS50011"/>
    </source>
</evidence>
<proteinExistence type="predicted"/>
<dbReference type="SUPFAM" id="SSF56112">
    <property type="entry name" value="Protein kinase-like (PK-like)"/>
    <property type="match status" value="1"/>
</dbReference>
<name>A0A6C0LTI6_9ZZZZ</name>
<dbReference type="Gene3D" id="1.10.510.10">
    <property type="entry name" value="Transferase(Phosphotransferase) domain 1"/>
    <property type="match status" value="1"/>
</dbReference>
<organism evidence="2">
    <name type="scientific">viral metagenome</name>
    <dbReference type="NCBI Taxonomy" id="1070528"/>
    <lineage>
        <taxon>unclassified sequences</taxon>
        <taxon>metagenomes</taxon>
        <taxon>organismal metagenomes</taxon>
    </lineage>
</organism>
<feature type="domain" description="Protein kinase" evidence="1">
    <location>
        <begin position="24"/>
        <end position="401"/>
    </location>
</feature>
<dbReference type="InterPro" id="IPR011009">
    <property type="entry name" value="Kinase-like_dom_sf"/>
</dbReference>
<dbReference type="PROSITE" id="PS50011">
    <property type="entry name" value="PROTEIN_KINASE_DOM"/>
    <property type="match status" value="1"/>
</dbReference>
<accession>A0A6C0LTI6</accession>
<dbReference type="InterPro" id="IPR000719">
    <property type="entry name" value="Prot_kinase_dom"/>
</dbReference>
<dbReference type="EMBL" id="MN740556">
    <property type="protein sequence ID" value="QHU33071.1"/>
    <property type="molecule type" value="Genomic_DNA"/>
</dbReference>
<dbReference type="AlphaFoldDB" id="A0A6C0LTI6"/>
<dbReference type="GO" id="GO:0004672">
    <property type="term" value="F:protein kinase activity"/>
    <property type="evidence" value="ECO:0007669"/>
    <property type="project" value="InterPro"/>
</dbReference>